<protein>
    <submittedName>
        <fullName evidence="6">Disease resistance RPP13-like protein 4</fullName>
    </submittedName>
</protein>
<organism evidence="6 7">
    <name type="scientific">Pyrus ussuriensis x Pyrus communis</name>
    <dbReference type="NCBI Taxonomy" id="2448454"/>
    <lineage>
        <taxon>Eukaryota</taxon>
        <taxon>Viridiplantae</taxon>
        <taxon>Streptophyta</taxon>
        <taxon>Embryophyta</taxon>
        <taxon>Tracheophyta</taxon>
        <taxon>Spermatophyta</taxon>
        <taxon>Magnoliopsida</taxon>
        <taxon>eudicotyledons</taxon>
        <taxon>Gunneridae</taxon>
        <taxon>Pentapetalae</taxon>
        <taxon>rosids</taxon>
        <taxon>fabids</taxon>
        <taxon>Rosales</taxon>
        <taxon>Rosaceae</taxon>
        <taxon>Amygdaloideae</taxon>
        <taxon>Maleae</taxon>
        <taxon>Pyrus</taxon>
    </lineage>
</organism>
<dbReference type="OrthoDB" id="1110401at2759"/>
<sequence length="709" mass="81234">MSTQELSTTSFQSPYVSLDLLSYVKSRQVTPFQIFNEVIKPDFECHISKDKQFLTEDHEKHKSSSSTNGEEDDSSRYLQTLEEIQSDLIDIGKACGRLKQWEDDVNDAVRKLVLQSLDDAFKERTEKLENSTKTNFLHNKLDKVVKIISSLKESLQLPSVNLDSESFRLSMTLAEVNLSHSSAEPQEVNSHNITEESSAFKETEAAYKDLDKTRKRCFLCFSVFPENEIIKKKVLAHWWVGEEFIDTLGENGQTAEKTANEIFEEFTEKGLIKPVYKKRRPSADSCKMDPATRHAVIVLAKRDGFFNFDADGNPTEDFTCSRRACLVKTDEGSSILELPFHLKQENVQSMINVNEPDLEFRPDWFSKMKNVRVLQLGRWQSSAEHLIQVEDSDFLKGLKNMRHLRYLSLRGVSGITELPAAVCKLSNLRILNLNGCLDLEKIPRGIGSLKNLTHLDMYECYLMSHMPKGLALLSNLQVLKGFVIDEPRPAGGGRQPCKLADLSSLQHLRKLSIHVDINKMSDAVERELISLADFKKLRSLSISWSRLYDHIKRPPLRRRLTNKLSSLSKLKSRKSSFSSTPPVSPSKASDSPSLRVLLEKLNLHYFPYSKIPDWLMQWELDKLKKLHIRGGRLSDLCHGNQCQWNVKVLRLKFLERLQMSWPRLQELFPELNYLEIFECPKLSSMPCDNEGVWVKGGSKQEEASNSNHH</sequence>
<feature type="domain" description="Disease resistance R13L4/SHOC-2-like LRR" evidence="5">
    <location>
        <begin position="365"/>
        <end position="573"/>
    </location>
</feature>
<dbReference type="PANTHER" id="PTHR47186:SF54">
    <property type="entry name" value="DISEASE RESISTANCE RPP13-LIKE PROTEIN 4"/>
    <property type="match status" value="1"/>
</dbReference>
<feature type="compositionally biased region" description="Low complexity" evidence="3">
    <location>
        <begin position="571"/>
        <end position="587"/>
    </location>
</feature>
<feature type="region of interest" description="Disordered" evidence="3">
    <location>
        <begin position="56"/>
        <end position="75"/>
    </location>
</feature>
<reference evidence="6 7" key="1">
    <citation type="submission" date="2019-09" db="EMBL/GenBank/DDBJ databases">
        <authorList>
            <person name="Ou C."/>
        </authorList>
    </citation>
    <scope>NUCLEOTIDE SEQUENCE [LARGE SCALE GENOMIC DNA]</scope>
    <source>
        <strain evidence="6">S2</strain>
        <tissue evidence="6">Leaf</tissue>
    </source>
</reference>
<evidence type="ECO:0000256" key="1">
    <source>
        <dbReference type="ARBA" id="ARBA00022737"/>
    </source>
</evidence>
<dbReference type="GO" id="GO:0006952">
    <property type="term" value="P:defense response"/>
    <property type="evidence" value="ECO:0007669"/>
    <property type="project" value="UniProtKB-KW"/>
</dbReference>
<dbReference type="PANTHER" id="PTHR47186">
    <property type="entry name" value="LEUCINE-RICH REPEAT-CONTAINING PROTEIN 57"/>
    <property type="match status" value="1"/>
</dbReference>
<dbReference type="SUPFAM" id="SSF52058">
    <property type="entry name" value="L domain-like"/>
    <property type="match status" value="1"/>
</dbReference>
<feature type="region of interest" description="Disordered" evidence="3">
    <location>
        <begin position="571"/>
        <end position="590"/>
    </location>
</feature>
<proteinExistence type="predicted"/>
<evidence type="ECO:0000259" key="5">
    <source>
        <dbReference type="Pfam" id="PF23598"/>
    </source>
</evidence>
<keyword evidence="7" id="KW-1185">Reference proteome</keyword>
<dbReference type="Gene3D" id="1.10.10.10">
    <property type="entry name" value="Winged helix-like DNA-binding domain superfamily/Winged helix DNA-binding domain"/>
    <property type="match status" value="1"/>
</dbReference>
<dbReference type="Gene3D" id="3.80.10.10">
    <property type="entry name" value="Ribonuclease Inhibitor"/>
    <property type="match status" value="1"/>
</dbReference>
<keyword evidence="1" id="KW-0677">Repeat</keyword>
<dbReference type="InterPro" id="IPR058922">
    <property type="entry name" value="WHD_DRP"/>
</dbReference>
<dbReference type="InterPro" id="IPR055414">
    <property type="entry name" value="LRR_R13L4/SHOC2-like"/>
</dbReference>
<dbReference type="InterPro" id="IPR036388">
    <property type="entry name" value="WH-like_DNA-bd_sf"/>
</dbReference>
<keyword evidence="2" id="KW-0611">Plant defense</keyword>
<evidence type="ECO:0000313" key="7">
    <source>
        <dbReference type="Proteomes" id="UP000327157"/>
    </source>
</evidence>
<dbReference type="Pfam" id="PF23559">
    <property type="entry name" value="WHD_DRP"/>
    <property type="match status" value="1"/>
</dbReference>
<accession>A0A5N5FE31</accession>
<comment type="caution">
    <text evidence="6">The sequence shown here is derived from an EMBL/GenBank/DDBJ whole genome shotgun (WGS) entry which is preliminary data.</text>
</comment>
<name>A0A5N5FE31_9ROSA</name>
<dbReference type="AlphaFoldDB" id="A0A5N5FE31"/>
<reference evidence="7" key="2">
    <citation type="submission" date="2019-10" db="EMBL/GenBank/DDBJ databases">
        <title>A de novo genome assembly of a pear dwarfing rootstock.</title>
        <authorList>
            <person name="Wang F."/>
            <person name="Wang J."/>
            <person name="Li S."/>
            <person name="Zhang Y."/>
            <person name="Fang M."/>
            <person name="Ma L."/>
            <person name="Zhao Y."/>
            <person name="Jiang S."/>
        </authorList>
    </citation>
    <scope>NUCLEOTIDE SEQUENCE [LARGE SCALE GENOMIC DNA]</scope>
</reference>
<evidence type="ECO:0000256" key="2">
    <source>
        <dbReference type="ARBA" id="ARBA00022821"/>
    </source>
</evidence>
<evidence type="ECO:0000259" key="4">
    <source>
        <dbReference type="Pfam" id="PF23559"/>
    </source>
</evidence>
<dbReference type="Proteomes" id="UP000327157">
    <property type="component" value="Chromosome 10"/>
</dbReference>
<reference evidence="6 7" key="3">
    <citation type="submission" date="2019-11" db="EMBL/GenBank/DDBJ databases">
        <title>A de novo genome assembly of a pear dwarfing rootstock.</title>
        <authorList>
            <person name="Wang F."/>
            <person name="Wang J."/>
            <person name="Li S."/>
            <person name="Zhang Y."/>
            <person name="Fang M."/>
            <person name="Ma L."/>
            <person name="Zhao Y."/>
            <person name="Jiang S."/>
        </authorList>
    </citation>
    <scope>NUCLEOTIDE SEQUENCE [LARGE SCALE GENOMIC DNA]</scope>
    <source>
        <strain evidence="6">S2</strain>
        <tissue evidence="6">Leaf</tissue>
    </source>
</reference>
<gene>
    <name evidence="6" type="ORF">D8674_002118</name>
</gene>
<dbReference type="InterPro" id="IPR032675">
    <property type="entry name" value="LRR_dom_sf"/>
</dbReference>
<feature type="domain" description="Disease resistance protein winged helix" evidence="4">
    <location>
        <begin position="223"/>
        <end position="288"/>
    </location>
</feature>
<dbReference type="Pfam" id="PF23598">
    <property type="entry name" value="LRR_14"/>
    <property type="match status" value="1"/>
</dbReference>
<evidence type="ECO:0000256" key="3">
    <source>
        <dbReference type="SAM" id="MobiDB-lite"/>
    </source>
</evidence>
<dbReference type="EMBL" id="SMOL01000695">
    <property type="protein sequence ID" value="KAB2601113.1"/>
    <property type="molecule type" value="Genomic_DNA"/>
</dbReference>
<evidence type="ECO:0000313" key="6">
    <source>
        <dbReference type="EMBL" id="KAB2601113.1"/>
    </source>
</evidence>